<dbReference type="OrthoDB" id="2495637at2"/>
<evidence type="ECO:0000256" key="5">
    <source>
        <dbReference type="ARBA" id="ARBA00023288"/>
    </source>
</evidence>
<dbReference type="PROSITE" id="PS51257">
    <property type="entry name" value="PROKAR_LIPOPROTEIN"/>
    <property type="match status" value="1"/>
</dbReference>
<dbReference type="Pfam" id="PF01547">
    <property type="entry name" value="SBP_bac_1"/>
    <property type="match status" value="1"/>
</dbReference>
<keyword evidence="5" id="KW-0449">Lipoprotein</keyword>
<keyword evidence="9" id="KW-1185">Reference proteome</keyword>
<dbReference type="InterPro" id="IPR006059">
    <property type="entry name" value="SBP"/>
</dbReference>
<dbReference type="RefSeq" id="WP_161695140.1">
    <property type="nucleotide sequence ID" value="NZ_JAAAMU010000002.1"/>
</dbReference>
<proteinExistence type="predicted"/>
<keyword evidence="1" id="KW-1003">Cell membrane</keyword>
<evidence type="ECO:0000256" key="1">
    <source>
        <dbReference type="ARBA" id="ARBA00022475"/>
    </source>
</evidence>
<sequence length="581" mass="64294">MSRKWTKLLAIPLLAAMMITGCSSNNNTNTGTDTNAEGGNSGATNANATNASEGKPATWIADRKIKGLVFMGTDDYTEEMNPEIKAKIKEMTGIDFEIEIMKAEHSIDGLIAGLAANDLPDFVAFYLNNSGRPEMPVVLKAARESMFTDLTPYFKDSKVYSKYLQDDYLPIDTKFGVMFRPEFQGSAYFAHMNIQRTGGQVTWKGVGGPYIRKDIVDALGIDPRTITSTDQLYELAKKIKAGNFTDKNGSPVMPIGPSYWGGKEVGALFNDLEWGADDQRIKQTKDGKVLHEAQTDYAMKKVEYVQKLLKEKLIHPEFFTMDESRATEGALNGSWAIIADTHSYQEYNQDMHYVPLGPINQADGPYQMQISYKSGYSAWAIPATTKKPEEVVKFADFLASREGKLLWKYGLEGRDYTLDDKGNPIVKQEVIDLKAKDPNAAKKLGFGGVGNNWGDILGSTDNDNMADFGEENYGDNASSGLFPAVEKIATFWDFDKKVKEGVVSDAYQPTAFIGEFDRGTDLKAAFDNYNDSLIQAYYAKSPDAAKKILDNALKQMEAAGLDDYLKLLADKNADPKTKVKL</sequence>
<gene>
    <name evidence="8" type="ORF">GT003_05255</name>
</gene>
<reference evidence="8 9" key="1">
    <citation type="submission" date="2020-01" db="EMBL/GenBank/DDBJ databases">
        <title>Paenibacillus soybeanensis sp. nov. isolated from the nodules of soybean (Glycine max(L.) Merr).</title>
        <authorList>
            <person name="Wang H."/>
        </authorList>
    </citation>
    <scope>NUCLEOTIDE SEQUENCE [LARGE SCALE GENOMIC DNA]</scope>
    <source>
        <strain evidence="8 9">DSM 23054</strain>
    </source>
</reference>
<dbReference type="PANTHER" id="PTHR43649:SF33">
    <property type="entry name" value="POLYGALACTURONAN_RHAMNOGALACTURONAN-BINDING PROTEIN YTCQ"/>
    <property type="match status" value="1"/>
</dbReference>
<feature type="chain" id="PRO_5038775283" evidence="7">
    <location>
        <begin position="25"/>
        <end position="581"/>
    </location>
</feature>
<evidence type="ECO:0000256" key="3">
    <source>
        <dbReference type="ARBA" id="ARBA00023136"/>
    </source>
</evidence>
<dbReference type="SUPFAM" id="SSF53850">
    <property type="entry name" value="Periplasmic binding protein-like II"/>
    <property type="match status" value="1"/>
</dbReference>
<keyword evidence="3" id="KW-0472">Membrane</keyword>
<dbReference type="EMBL" id="JAAAMU010000002">
    <property type="protein sequence ID" value="NBC68399.1"/>
    <property type="molecule type" value="Genomic_DNA"/>
</dbReference>
<feature type="region of interest" description="Disordered" evidence="6">
    <location>
        <begin position="28"/>
        <end position="55"/>
    </location>
</feature>
<name>A0A7X4YN20_9BACL</name>
<evidence type="ECO:0000256" key="6">
    <source>
        <dbReference type="SAM" id="MobiDB-lite"/>
    </source>
</evidence>
<evidence type="ECO:0000313" key="9">
    <source>
        <dbReference type="Proteomes" id="UP000558113"/>
    </source>
</evidence>
<keyword evidence="4" id="KW-0564">Palmitate</keyword>
<dbReference type="PANTHER" id="PTHR43649">
    <property type="entry name" value="ARABINOSE-BINDING PROTEIN-RELATED"/>
    <property type="match status" value="1"/>
</dbReference>
<dbReference type="AlphaFoldDB" id="A0A7X4YN20"/>
<evidence type="ECO:0000256" key="4">
    <source>
        <dbReference type="ARBA" id="ARBA00023139"/>
    </source>
</evidence>
<accession>A0A7X4YN20</accession>
<feature type="signal peptide" evidence="7">
    <location>
        <begin position="1"/>
        <end position="24"/>
    </location>
</feature>
<dbReference type="InterPro" id="IPR050490">
    <property type="entry name" value="Bact_solute-bd_prot1"/>
</dbReference>
<protein>
    <submittedName>
        <fullName evidence="8">Extracellular solute-binding protein</fullName>
    </submittedName>
</protein>
<keyword evidence="2 7" id="KW-0732">Signal</keyword>
<feature type="compositionally biased region" description="Low complexity" evidence="6">
    <location>
        <begin position="28"/>
        <end position="54"/>
    </location>
</feature>
<organism evidence="8 9">
    <name type="scientific">Paenibacillus sacheonensis</name>
    <dbReference type="NCBI Taxonomy" id="742054"/>
    <lineage>
        <taxon>Bacteria</taxon>
        <taxon>Bacillati</taxon>
        <taxon>Bacillota</taxon>
        <taxon>Bacilli</taxon>
        <taxon>Bacillales</taxon>
        <taxon>Paenibacillaceae</taxon>
        <taxon>Paenibacillus</taxon>
    </lineage>
</organism>
<evidence type="ECO:0000256" key="7">
    <source>
        <dbReference type="SAM" id="SignalP"/>
    </source>
</evidence>
<dbReference type="Gene3D" id="3.40.190.10">
    <property type="entry name" value="Periplasmic binding protein-like II"/>
    <property type="match status" value="2"/>
</dbReference>
<evidence type="ECO:0000313" key="8">
    <source>
        <dbReference type="EMBL" id="NBC68399.1"/>
    </source>
</evidence>
<comment type="caution">
    <text evidence="8">The sequence shown here is derived from an EMBL/GenBank/DDBJ whole genome shotgun (WGS) entry which is preliminary data.</text>
</comment>
<evidence type="ECO:0000256" key="2">
    <source>
        <dbReference type="ARBA" id="ARBA00022729"/>
    </source>
</evidence>
<dbReference type="Proteomes" id="UP000558113">
    <property type="component" value="Unassembled WGS sequence"/>
</dbReference>